<dbReference type="Pfam" id="PF00873">
    <property type="entry name" value="ACR_tran"/>
    <property type="match status" value="1"/>
</dbReference>
<evidence type="ECO:0000256" key="5">
    <source>
        <dbReference type="ARBA" id="ARBA00022519"/>
    </source>
</evidence>
<dbReference type="FunFam" id="3.30.70.1430:FF:000001">
    <property type="entry name" value="Efflux pump membrane transporter"/>
    <property type="match status" value="1"/>
</dbReference>
<sequence length="1054" mass="114203">MAKFFINRPIFAWVIAIVIMLAGALSILNLPISQYPQIAPPQVNISATYPGASAKTIEDTVVQIIEQKMTGLDGYLYMSSTSESSGRISITLTFEAGTDPDMAQVQVQNRLSQAQSSLPEVVQRLGVTVMKTTASFLKVVALTSKSGKINEAELGDYLVSNVQEPLSRVEGVGEVQIFGSAFAMRIWLNPEKLHQYGLTPAEVKAAIQAQNVQVSSGQVGGLPAVKGTELNATITSSSLLETIQDFEGIFLKTTDSGAQVYLKDVARIEKGPENYMATGFYNGKPAAAMAIKLASGSNALLTSDLVNKKMDELSQYFPEDYEYVIPFDTTPFVKISIQGVVQTLMEAIVLVVLVMYLFLQNLRATLIPTIAVPVVVLGTFGVLGVLGYSINMLTMFAMVLAIGLLVDDAIVVVENVERVMHEEKLSPHDATEKSMGQITGALVGIAMVLSAVFIPMAFFGGSTGVIYRQFSVTIVAAMGLSVLVALTLTPALCATILKPVHKEKAKRGFFGWFNRMFNKGADGATKAVDYMTPRWARFMVIYGLLIAVMVFGFTKVPTAFMPDEDQGSLMVQVTLPAGATQETTLPVIQRMQEYFMKTEKDNVESVMAVTGFSLSGTGQNTAMAFVKLKDWKERPNLDQKAQNIAMRANRVLMSWKDAMVFGFALPAVPELGMADGFDVFLQDLAGAGHEKLTEARNQLLAAARQSPVLYNVRPNGQEDMPQLKVDIDFKKAAALGVSVEAINDALSTAWGSSYVNDFYDKGRIKKVYVQGDAPFRQLPEDINRWYVKNNKGEMVPFASFVSTSWKYGSPRLERFNGLGAVNIQGSPAPGYTTGQAMEEIERIVQTLPYGYGIAWNGISYQEKAADTQTGALYALSVLIVFLCLAALYESWSIPVAVIMVVPLGVIGALGLTGAFGMHNDIYFKVGLLTTIGLVSKNAILIVEFAKALHEQGEDILHAASEAVRLRIRPILMTSLAFGLGVLPLAKATGAGSGAQNAIGVGVLGGMITGTFLCIFFVPMFYVLIVKIFGDKKKKHSAPAQKLSTQASHSEENRR</sequence>
<gene>
    <name evidence="11" type="ORF">ADH67_09710</name>
</gene>
<evidence type="ECO:0000256" key="3">
    <source>
        <dbReference type="ARBA" id="ARBA00022448"/>
    </source>
</evidence>
<evidence type="ECO:0000256" key="2">
    <source>
        <dbReference type="ARBA" id="ARBA00010942"/>
    </source>
</evidence>
<feature type="transmembrane region" description="Helical" evidence="9">
    <location>
        <begin position="895"/>
        <end position="915"/>
    </location>
</feature>
<dbReference type="FunFam" id="3.30.70.1430:FF:000002">
    <property type="entry name" value="Efflux pump membrane transporter"/>
    <property type="match status" value="1"/>
</dbReference>
<dbReference type="Gene3D" id="3.30.70.1430">
    <property type="entry name" value="Multidrug efflux transporter AcrB pore domain"/>
    <property type="match status" value="2"/>
</dbReference>
<dbReference type="InterPro" id="IPR004764">
    <property type="entry name" value="MdtF-like"/>
</dbReference>
<keyword evidence="7 9" id="KW-1133">Transmembrane helix</keyword>
<dbReference type="GeneID" id="78361988"/>
<dbReference type="GO" id="GO:0015562">
    <property type="term" value="F:efflux transmembrane transporter activity"/>
    <property type="evidence" value="ECO:0007669"/>
    <property type="project" value="InterPro"/>
</dbReference>
<dbReference type="Gene3D" id="1.20.1640.10">
    <property type="entry name" value="Multidrug efflux transporter AcrB transmembrane domain"/>
    <property type="match status" value="2"/>
</dbReference>
<dbReference type="GO" id="GO:0009636">
    <property type="term" value="P:response to toxic substance"/>
    <property type="evidence" value="ECO:0007669"/>
    <property type="project" value="UniProtKB-ARBA"/>
</dbReference>
<dbReference type="RefSeq" id="WP_066593979.1">
    <property type="nucleotide sequence ID" value="NZ_CAJTBZ010000013.1"/>
</dbReference>
<dbReference type="Proteomes" id="UP000214610">
    <property type="component" value="Unassembled WGS sequence"/>
</dbReference>
<protein>
    <recommendedName>
        <fullName evidence="9">Efflux pump membrane transporter</fullName>
    </recommendedName>
</protein>
<dbReference type="GO" id="GO:0005886">
    <property type="term" value="C:plasma membrane"/>
    <property type="evidence" value="ECO:0007669"/>
    <property type="project" value="UniProtKB-SubCell"/>
</dbReference>
<comment type="caution">
    <text evidence="11">The sequence shown here is derived from an EMBL/GenBank/DDBJ whole genome shotgun (WGS) entry which is preliminary data.</text>
</comment>
<dbReference type="InterPro" id="IPR001036">
    <property type="entry name" value="Acrflvin-R"/>
</dbReference>
<keyword evidence="4" id="KW-1003">Cell membrane</keyword>
<organism evidence="11 12">
    <name type="scientific">Turicimonas muris</name>
    <dbReference type="NCBI Taxonomy" id="1796652"/>
    <lineage>
        <taxon>Bacteria</taxon>
        <taxon>Pseudomonadati</taxon>
        <taxon>Pseudomonadota</taxon>
        <taxon>Betaproteobacteria</taxon>
        <taxon>Burkholderiales</taxon>
        <taxon>Sutterellaceae</taxon>
        <taxon>Turicimonas</taxon>
    </lineage>
</organism>
<feature type="transmembrane region" description="Helical" evidence="9">
    <location>
        <begin position="366"/>
        <end position="386"/>
    </location>
</feature>
<evidence type="ECO:0000256" key="9">
    <source>
        <dbReference type="RuleBase" id="RU364070"/>
    </source>
</evidence>
<dbReference type="PRINTS" id="PR00702">
    <property type="entry name" value="ACRIFLAVINRP"/>
</dbReference>
<dbReference type="EMBL" id="NHMP01000006">
    <property type="protein sequence ID" value="OXE45990.1"/>
    <property type="molecule type" value="Genomic_DNA"/>
</dbReference>
<feature type="transmembrane region" description="Helical" evidence="9">
    <location>
        <begin position="434"/>
        <end position="458"/>
    </location>
</feature>
<feature type="transmembrane region" description="Helical" evidence="9">
    <location>
        <begin position="870"/>
        <end position="888"/>
    </location>
</feature>
<feature type="transmembrane region" description="Helical" evidence="9">
    <location>
        <begin position="12"/>
        <end position="32"/>
    </location>
</feature>
<accession>A0A227KEQ7</accession>
<evidence type="ECO:0000256" key="10">
    <source>
        <dbReference type="SAM" id="MobiDB-lite"/>
    </source>
</evidence>
<dbReference type="FunFam" id="3.30.2090.10:FF:000002">
    <property type="entry name" value="Efflux pump membrane transporter"/>
    <property type="match status" value="1"/>
</dbReference>
<evidence type="ECO:0000256" key="7">
    <source>
        <dbReference type="ARBA" id="ARBA00022989"/>
    </source>
</evidence>
<keyword evidence="6 9" id="KW-0812">Transmembrane</keyword>
<keyword evidence="3 9" id="KW-0813">Transport</keyword>
<dbReference type="GO" id="GO:0042910">
    <property type="term" value="F:xenobiotic transmembrane transporter activity"/>
    <property type="evidence" value="ECO:0007669"/>
    <property type="project" value="TreeGrafter"/>
</dbReference>
<evidence type="ECO:0000256" key="6">
    <source>
        <dbReference type="ARBA" id="ARBA00022692"/>
    </source>
</evidence>
<dbReference type="SUPFAM" id="SSF82693">
    <property type="entry name" value="Multidrug efflux transporter AcrB pore domain, PN1, PN2, PC1 and PC2 subdomains"/>
    <property type="match status" value="3"/>
</dbReference>
<feature type="transmembrane region" description="Helical" evidence="9">
    <location>
        <begin position="535"/>
        <end position="553"/>
    </location>
</feature>
<feature type="transmembrane region" description="Helical" evidence="9">
    <location>
        <begin position="965"/>
        <end position="985"/>
    </location>
</feature>
<evidence type="ECO:0000313" key="12">
    <source>
        <dbReference type="Proteomes" id="UP000214610"/>
    </source>
</evidence>
<keyword evidence="5 9" id="KW-0997">Cell inner membrane</keyword>
<dbReference type="AlphaFoldDB" id="A0A227KEQ7"/>
<dbReference type="FunFam" id="1.20.1640.10:FF:000001">
    <property type="entry name" value="Efflux pump membrane transporter"/>
    <property type="match status" value="1"/>
</dbReference>
<dbReference type="NCBIfam" id="NF000282">
    <property type="entry name" value="RND_permease_1"/>
    <property type="match status" value="1"/>
</dbReference>
<dbReference type="PANTHER" id="PTHR32063:SF13">
    <property type="entry name" value="MULTIDRUG EFFLUX PUMP SUBUNIT ACRB-RELATED"/>
    <property type="match status" value="1"/>
</dbReference>
<evidence type="ECO:0000256" key="8">
    <source>
        <dbReference type="ARBA" id="ARBA00023136"/>
    </source>
</evidence>
<comment type="subcellular location">
    <subcellularLocation>
        <location evidence="1 9">Cell inner membrane</location>
        <topology evidence="1 9">Multi-pass membrane protein</topology>
    </subcellularLocation>
</comment>
<reference evidence="12" key="1">
    <citation type="submission" date="2017-05" db="EMBL/GenBank/DDBJ databases">
        <title>Improved OligoMM genomes.</title>
        <authorList>
            <person name="Garzetti D."/>
        </authorList>
    </citation>
    <scope>NUCLEOTIDE SEQUENCE [LARGE SCALE GENOMIC DNA]</scope>
    <source>
        <strain evidence="12">YL45</strain>
    </source>
</reference>
<keyword evidence="12" id="KW-1185">Reference proteome</keyword>
<name>A0A227KEQ7_9BURK</name>
<dbReference type="SUPFAM" id="SSF82866">
    <property type="entry name" value="Multidrug efflux transporter AcrB transmembrane domain"/>
    <property type="match status" value="2"/>
</dbReference>
<dbReference type="PANTHER" id="PTHR32063">
    <property type="match status" value="1"/>
</dbReference>
<evidence type="ECO:0000313" key="11">
    <source>
        <dbReference type="EMBL" id="OXE45990.1"/>
    </source>
</evidence>
<dbReference type="Gene3D" id="3.30.70.1440">
    <property type="entry name" value="Multidrug efflux transporter AcrB pore domain"/>
    <property type="match status" value="1"/>
</dbReference>
<feature type="transmembrane region" description="Helical" evidence="9">
    <location>
        <begin position="339"/>
        <end position="359"/>
    </location>
</feature>
<keyword evidence="8 9" id="KW-0472">Membrane</keyword>
<comment type="similarity">
    <text evidence="2 9">Belongs to the resistance-nodulation-cell division (RND) (TC 2.A.6) family.</text>
</comment>
<feature type="transmembrane region" description="Helical" evidence="9">
    <location>
        <begin position="470"/>
        <end position="497"/>
    </location>
</feature>
<feature type="region of interest" description="Disordered" evidence="10">
    <location>
        <begin position="1035"/>
        <end position="1054"/>
    </location>
</feature>
<evidence type="ECO:0000256" key="4">
    <source>
        <dbReference type="ARBA" id="ARBA00022475"/>
    </source>
</evidence>
<proteinExistence type="inferred from homology"/>
<dbReference type="NCBIfam" id="TIGR00915">
    <property type="entry name" value="2A0602"/>
    <property type="match status" value="1"/>
</dbReference>
<comment type="caution">
    <text evidence="9">Lacks conserved residue(s) required for the propagation of feature annotation.</text>
</comment>
<dbReference type="Gene3D" id="3.30.2090.10">
    <property type="entry name" value="Multidrug efflux transporter AcrB TolC docking domain, DN and DC subdomains"/>
    <property type="match status" value="2"/>
</dbReference>
<feature type="transmembrane region" description="Helical" evidence="9">
    <location>
        <begin position="997"/>
        <end position="1024"/>
    </location>
</feature>
<dbReference type="SUPFAM" id="SSF82714">
    <property type="entry name" value="Multidrug efflux transporter AcrB TolC docking domain, DN and DC subdomains"/>
    <property type="match status" value="2"/>
</dbReference>
<evidence type="ECO:0000256" key="1">
    <source>
        <dbReference type="ARBA" id="ARBA00004429"/>
    </source>
</evidence>
<dbReference type="Gene3D" id="3.30.70.1320">
    <property type="entry name" value="Multidrug efflux transporter AcrB pore domain like"/>
    <property type="match status" value="1"/>
</dbReference>
<dbReference type="InterPro" id="IPR027463">
    <property type="entry name" value="AcrB_DN_DC_subdom"/>
</dbReference>